<evidence type="ECO:0000259" key="1">
    <source>
        <dbReference type="Pfam" id="PF18476"/>
    </source>
</evidence>
<organism evidence="2 3">
    <name type="scientific">Furfurilactobacillus milii</name>
    <dbReference type="NCBI Taxonomy" id="2888272"/>
    <lineage>
        <taxon>Bacteria</taxon>
        <taxon>Bacillati</taxon>
        <taxon>Bacillota</taxon>
        <taxon>Bacilli</taxon>
        <taxon>Lactobacillales</taxon>
        <taxon>Lactobacillaceae</taxon>
        <taxon>Furfurilactobacillus</taxon>
    </lineage>
</organism>
<accession>A0ABT6DAC6</accession>
<keyword evidence="3" id="KW-1185">Reference proteome</keyword>
<dbReference type="Proteomes" id="UP001152867">
    <property type="component" value="Unassembled WGS sequence"/>
</dbReference>
<feature type="domain" description="PIN like" evidence="1">
    <location>
        <begin position="27"/>
        <end position="255"/>
    </location>
</feature>
<dbReference type="EMBL" id="JANDJP010000008">
    <property type="protein sequence ID" value="MDF9914015.1"/>
    <property type="molecule type" value="Genomic_DNA"/>
</dbReference>
<dbReference type="InterPro" id="IPR041578">
    <property type="entry name" value="PIN_8"/>
</dbReference>
<dbReference type="Pfam" id="PF18476">
    <property type="entry name" value="PIN_8"/>
    <property type="match status" value="1"/>
</dbReference>
<name>A0ABT6DAC6_9LACO</name>
<dbReference type="RefSeq" id="WP_178943356.1">
    <property type="nucleotide sequence ID" value="NZ_JAIWJF010000001.1"/>
</dbReference>
<evidence type="ECO:0000313" key="2">
    <source>
        <dbReference type="EMBL" id="MDF9914015.1"/>
    </source>
</evidence>
<comment type="caution">
    <text evidence="2">The sequence shown here is derived from an EMBL/GenBank/DDBJ whole genome shotgun (WGS) entry which is preliminary data.</text>
</comment>
<proteinExistence type="predicted"/>
<protein>
    <submittedName>
        <fullName evidence="2">PIN-like domain-containing protein</fullName>
    </submittedName>
</protein>
<evidence type="ECO:0000313" key="3">
    <source>
        <dbReference type="Proteomes" id="UP001152867"/>
    </source>
</evidence>
<reference evidence="2" key="1">
    <citation type="submission" date="2022-06" db="EMBL/GenBank/DDBJ databases">
        <title>Antifungal cultures and metabolites of lactic acid bacteria for use in dairy fermentations.</title>
        <authorList>
            <person name="Zhao Z."/>
            <person name="Gaenzle M."/>
        </authorList>
    </citation>
    <scope>NUCLEOTIDE SEQUENCE</scope>
    <source>
        <strain evidence="2">FUA3126</strain>
    </source>
</reference>
<sequence length="460" mass="52143">MDFVGFNKLINPKKIDKSMLNDPETMLVFDTNTLLDLIHQPSETVKSFVTEIERSQSYKFVPYFVAWEYAYNFGGVSANKVVTRSDEKALKETIEKNLDSLSKKIAANILPAANAEAYGDNFEDIQKKLDVDLQKAAEEMVQAAEMGRSEVQSILDRYADPSDETKQMLSSLISKYIDNEVSIDQSWIDEVEKEGKKRYVVGHGPGFSDIGKKGKRTFGNLTYEMKYGDFLIWKECLCYLKDHTDVKRFILVTKDGYAQIKTDLYRGGDPLKGPDPFLIGEVNALHSVDLIICPIFELMSTFVPGAQYRQIITTNNLSSDSSHFLTNLEEELSEKMKESDEVYQSISDYIDDNVVEKPDSMEYYWDISHDLMNLEIDDISVTIDDISSLSEFNFSSTIDGSAEIYYSTPNPAYESDEKDGEPMDIDDSVSLSFSIDLSGNYDSENQYFDDLNCTGVSFNN</sequence>
<gene>
    <name evidence="2" type="ORF">NNA32_07100</name>
</gene>